<feature type="compositionally biased region" description="Polar residues" evidence="1">
    <location>
        <begin position="586"/>
        <end position="596"/>
    </location>
</feature>
<accession>A0A7I8VN10</accession>
<dbReference type="PANTHER" id="PTHR34365:SF7">
    <property type="entry name" value="GLYCINE-RICH DOMAIN-CONTAINING PROTEIN 1"/>
    <property type="match status" value="1"/>
</dbReference>
<feature type="compositionally biased region" description="Basic and acidic residues" evidence="1">
    <location>
        <begin position="1455"/>
        <end position="1468"/>
    </location>
</feature>
<dbReference type="Proteomes" id="UP000549394">
    <property type="component" value="Unassembled WGS sequence"/>
</dbReference>
<feature type="compositionally biased region" description="Basic and acidic residues" evidence="1">
    <location>
        <begin position="676"/>
        <end position="692"/>
    </location>
</feature>
<evidence type="ECO:0000313" key="3">
    <source>
        <dbReference type="Proteomes" id="UP000549394"/>
    </source>
</evidence>
<dbReference type="PANTHER" id="PTHR34365">
    <property type="entry name" value="ENOLASE (DUF1399)"/>
    <property type="match status" value="1"/>
</dbReference>
<feature type="region of interest" description="Disordered" evidence="1">
    <location>
        <begin position="1125"/>
        <end position="1262"/>
    </location>
</feature>
<proteinExistence type="predicted"/>
<protein>
    <submittedName>
        <fullName evidence="2">DgyrCDS6165</fullName>
    </submittedName>
</protein>
<name>A0A7I8VN10_9ANNE</name>
<feature type="compositionally biased region" description="Basic and acidic residues" evidence="1">
    <location>
        <begin position="1153"/>
        <end position="1199"/>
    </location>
</feature>
<feature type="region of interest" description="Disordered" evidence="1">
    <location>
        <begin position="676"/>
        <end position="724"/>
    </location>
</feature>
<sequence length="1468" mass="162994">MSDKEGEAKSKKFNIEIKTVVNDTLRHLDFLRQVEAFPNLFHPNLISESIRRYETCWLPLKKKFPQELLIPPLDVYWVWHIHFLSGQQYFDDCEVIARCPIDHWYPNGLEEEYNCRELARMRWEKMFREPFEINHKNGMWEKFPKRSFESKLKYDIAEAVNHQKHFYYQVSLKHYWDSEFLYNACMRYKNYIHLLAKNSDKTLLPPIDVVLVWRAHMCTTQDYEEDFKDVLETLPSIPINSYFQRNLPEAVEAEKVTRELMKEEFNKEYSVRGGSFRGEAPHSSMSVETEERQAAGRSARFNVKIRSFGIHVNPDLKNVTVKLDLIPRNSGEAEVVSLWKKSTKLSNRPNSWEDHQNSLKSFQFDTIEHEKIRVQLYHGSKIKEPPISEAEVYILDLHYSPDEHQIIQRDGEFKDRYGGEYFGIFHINYVLIPNPVFGAALFEVEDTEFTVREKSNASAWGPIALPLNPPSPDTYTGACSVALHKIFNHSKDETYNVRVLHSVETCMSAIQVRVEDDYQALAHVIGSNQIPLPDQLNNPDFAVTLDPSKKERAILVKDGNGDHSIVIGKWICKPRPRRDHYGRSDPSATAEPSATNPGFLEITIHELRSSQISKIPVPTRRPNGTYDFKISTNEVVIDLKDGTINVFERTQELAANVALGFACGLLFVLCRPKAEVDNNPPERERERNRYDQEYNGYNRGGRRSSFDRDYGDEDEYGRPHRGRGRGGVFQENLVLVRAAGVRAEKVPFKVNRETDDQPGYGPNVTGFIPATKMFDQAGGHMREAFSADSLDVPHHGDFRQFRDDMHQEKKPSGFFSKLAGKIKAPKMSLPEMDDLDMDGAGKFGAKMAGKAFDGAMDEAGMGDFSGAAKMGGKMAGKFGAKMAGKAFDGAMDEAGMGDFAGAAKFGGKKMGKFGAKMAGKAFDGAMDEAGMGDFSGAAKMGGKMAGKFGAKMAGKAFDGAMDEAGMGDFAGAAKFGGKKMGKFGAKMAGKAFDGAMDEAGMGDFSGAAKMGGKMAGKFGAKMAGKAFDGAMDEAGLGDFAGAAKFGGKMGGKAFGAAMSGEMGEFDTGDSGNFFKKGFSKLSKLLKSKPKMDNIGDFDDMAFNEDMRGAAGNFADRLGQEGMRQMRQQYGGPDPDDFEYSSRGGGRQSSPDRMGNRRGESPDRMGNRRESPNRQGRRYDSPNRRNRRVESPDSRDDFRGGFDQNDVQHPGAPRTRTMPNNFAGVEAARIAQRSANRYIQGSLDRREPRDEYEYDDRNNHRGMAEDMGKSLAEDLVGAGLENALEDVPGGQMLADVGGKYGGKLAGKGLSKFGKKGKKEARERSMSPNNRGWDRNRSPPGPNPYDRGGYGNMARRGGEFLGEEGMNAAFDEFGMPGGDIAGKAGGKALGKAGGLFGKFGKKSKKQSSSEDEAPFDPPGAPTGYGRGHYGDFRGGQGNYNPYGRNGHGSPRGYGARSIEHDDYNYRNHAY</sequence>
<evidence type="ECO:0000313" key="2">
    <source>
        <dbReference type="EMBL" id="CAD5117391.1"/>
    </source>
</evidence>
<dbReference type="EMBL" id="CAJFCJ010000007">
    <property type="protein sequence ID" value="CAD5117391.1"/>
    <property type="molecule type" value="Genomic_DNA"/>
</dbReference>
<feature type="region of interest" description="Disordered" evidence="1">
    <location>
        <begin position="1393"/>
        <end position="1468"/>
    </location>
</feature>
<dbReference type="OrthoDB" id="2684236at2759"/>
<feature type="region of interest" description="Disordered" evidence="1">
    <location>
        <begin position="1306"/>
        <end position="1355"/>
    </location>
</feature>
<keyword evidence="3" id="KW-1185">Reference proteome</keyword>
<reference evidence="2 3" key="1">
    <citation type="submission" date="2020-08" db="EMBL/GenBank/DDBJ databases">
        <authorList>
            <person name="Hejnol A."/>
        </authorList>
    </citation>
    <scope>NUCLEOTIDE SEQUENCE [LARGE SCALE GENOMIC DNA]</scope>
</reference>
<evidence type="ECO:0000256" key="1">
    <source>
        <dbReference type="SAM" id="MobiDB-lite"/>
    </source>
</evidence>
<organism evidence="2 3">
    <name type="scientific">Dimorphilus gyrociliatus</name>
    <dbReference type="NCBI Taxonomy" id="2664684"/>
    <lineage>
        <taxon>Eukaryota</taxon>
        <taxon>Metazoa</taxon>
        <taxon>Spiralia</taxon>
        <taxon>Lophotrochozoa</taxon>
        <taxon>Annelida</taxon>
        <taxon>Polychaeta</taxon>
        <taxon>Polychaeta incertae sedis</taxon>
        <taxon>Dinophilidae</taxon>
        <taxon>Dimorphilus</taxon>
    </lineage>
</organism>
<dbReference type="Pfam" id="PF07173">
    <property type="entry name" value="GRDP-like"/>
    <property type="match status" value="1"/>
</dbReference>
<feature type="compositionally biased region" description="Gly residues" evidence="1">
    <location>
        <begin position="1420"/>
        <end position="1435"/>
    </location>
</feature>
<comment type="caution">
    <text evidence="2">The sequence shown here is derived from an EMBL/GenBank/DDBJ whole genome shotgun (WGS) entry which is preliminary data.</text>
</comment>
<gene>
    <name evidence="2" type="ORF">DGYR_LOCUS5921</name>
</gene>
<feature type="compositionally biased region" description="Basic and acidic residues" evidence="1">
    <location>
        <begin position="1242"/>
        <end position="1262"/>
    </location>
</feature>
<dbReference type="InterPro" id="IPR009836">
    <property type="entry name" value="GRDP-like"/>
</dbReference>
<feature type="region of interest" description="Disordered" evidence="1">
    <location>
        <begin position="577"/>
        <end position="596"/>
    </location>
</feature>